<dbReference type="EC" id="2.7.1.160" evidence="3"/>
<dbReference type="PANTHER" id="PTHR12684:SF2">
    <property type="entry name" value="TRNA 2'-PHOSPHOTRANSFERASE 1"/>
    <property type="match status" value="1"/>
</dbReference>
<dbReference type="InterPro" id="IPR042081">
    <property type="entry name" value="RNA_2'-PTrans_C"/>
</dbReference>
<dbReference type="SUPFAM" id="SSF56399">
    <property type="entry name" value="ADP-ribosylation"/>
    <property type="match status" value="1"/>
</dbReference>
<comment type="similarity">
    <text evidence="2">Belongs to the KptA/TPT1 family.</text>
</comment>
<comment type="catalytic activity">
    <reaction evidence="6">
        <text>2'-phospho-[ligated tRNA] + NAD(+) = mature tRNA + ADP-alpha-D-ribose 1'',2''-cyclic phosphate + nicotinamide</text>
        <dbReference type="Rhea" id="RHEA:23324"/>
        <dbReference type="Rhea" id="RHEA-COMP:11106"/>
        <dbReference type="Rhea" id="RHEA-COMP:11107"/>
        <dbReference type="ChEBI" id="CHEBI:17154"/>
        <dbReference type="ChEBI" id="CHEBI:57540"/>
        <dbReference type="ChEBI" id="CHEBI:76596"/>
        <dbReference type="ChEBI" id="CHEBI:82883"/>
        <dbReference type="ChEBI" id="CHEBI:85027"/>
        <dbReference type="EC" id="2.7.1.160"/>
    </reaction>
</comment>
<evidence type="ECO:0000256" key="7">
    <source>
        <dbReference type="SAM" id="MobiDB-lite"/>
    </source>
</evidence>
<evidence type="ECO:0000256" key="6">
    <source>
        <dbReference type="ARBA" id="ARBA00047949"/>
    </source>
</evidence>
<dbReference type="GO" id="GO:0006388">
    <property type="term" value="P:tRNA splicing, via endonucleolytic cleavage and ligation"/>
    <property type="evidence" value="ECO:0007669"/>
    <property type="project" value="TreeGrafter"/>
</dbReference>
<evidence type="ECO:0000256" key="1">
    <source>
        <dbReference type="ARBA" id="ARBA00003343"/>
    </source>
</evidence>
<evidence type="ECO:0000256" key="3">
    <source>
        <dbReference type="ARBA" id="ARBA00012007"/>
    </source>
</evidence>
<reference evidence="8 9" key="1">
    <citation type="submission" date="2015-07" db="EMBL/GenBank/DDBJ databases">
        <authorList>
            <person name="Noorani M."/>
        </authorList>
    </citation>
    <scope>NUCLEOTIDE SEQUENCE [LARGE SCALE GENOMIC DNA]</scope>
    <source>
        <strain evidence="8">BBA 69670</strain>
    </source>
</reference>
<dbReference type="Gene3D" id="1.10.10.970">
    <property type="entry name" value="RNA 2'-phosphotransferase, Tpt1/KptA family, N-terminal domain"/>
    <property type="match status" value="1"/>
</dbReference>
<dbReference type="EMBL" id="CYGV01001190">
    <property type="protein sequence ID" value="CUA70717.1"/>
    <property type="molecule type" value="Genomic_DNA"/>
</dbReference>
<feature type="compositionally biased region" description="Polar residues" evidence="7">
    <location>
        <begin position="1"/>
        <end position="13"/>
    </location>
</feature>
<dbReference type="Proteomes" id="UP000044841">
    <property type="component" value="Unassembled WGS sequence"/>
</dbReference>
<keyword evidence="4 8" id="KW-0808">Transferase</keyword>
<evidence type="ECO:0000256" key="2">
    <source>
        <dbReference type="ARBA" id="ARBA00009836"/>
    </source>
</evidence>
<comment type="function">
    <text evidence="1">Catalyzes the last step of tRNA splicing, the transfer of the splice junction 2'-phosphate from ligated tRNA to NAD to produce ADP-ribose 1''-2'' cyclic phosphate.</text>
</comment>
<evidence type="ECO:0000256" key="5">
    <source>
        <dbReference type="ARBA" id="ARBA00023027"/>
    </source>
</evidence>
<keyword evidence="5" id="KW-0520">NAD</keyword>
<dbReference type="Pfam" id="PF01885">
    <property type="entry name" value="PTS_2-RNA"/>
    <property type="match status" value="1"/>
</dbReference>
<evidence type="ECO:0000313" key="9">
    <source>
        <dbReference type="Proteomes" id="UP000044841"/>
    </source>
</evidence>
<dbReference type="Gene3D" id="3.20.170.30">
    <property type="match status" value="1"/>
</dbReference>
<protein>
    <recommendedName>
        <fullName evidence="3">2'-phosphotransferase</fullName>
        <ecNumber evidence="3">2.7.1.160</ecNumber>
    </recommendedName>
</protein>
<evidence type="ECO:0000256" key="4">
    <source>
        <dbReference type="ARBA" id="ARBA00022679"/>
    </source>
</evidence>
<dbReference type="GO" id="GO:0000215">
    <property type="term" value="F:tRNA 2'-phosphotransferase activity"/>
    <property type="evidence" value="ECO:0007669"/>
    <property type="project" value="UniProtKB-EC"/>
</dbReference>
<accession>A0A0K6FXJ4</accession>
<dbReference type="InterPro" id="IPR042080">
    <property type="entry name" value="RNA_2'-PTrans_N"/>
</dbReference>
<proteinExistence type="inferred from homology"/>
<dbReference type="AlphaFoldDB" id="A0A0K6FXJ4"/>
<feature type="region of interest" description="Disordered" evidence="7">
    <location>
        <begin position="1"/>
        <end position="27"/>
    </location>
</feature>
<sequence length="263" mass="28666">MSEPTTELQSKNDTTLRKGGRGRRNEPVEVRNSKTLSYILRHGAAKEHLTIRSDGYVRVSELLARPKLKDLDLPGLLKIVSTDQKQRYQLGVQNEADELKSLILPIAPTQASDPAISLWIKANQGHTLKVDDLETKLITDPSEIPCAVHGTNLKAWESIREQGLSRMNRNHIHLASGRPGASGVISGMRNSSQILIFVDIAAAMAAGILFHLSTNGVILTAGDSKGLLPSAYFSLVERKINSGWEKIPLTREEVTPPAGGTPT</sequence>
<name>A0A0K6FXJ4_9AGAM</name>
<dbReference type="PANTHER" id="PTHR12684">
    <property type="entry name" value="PUTATIVE PHOSPHOTRANSFERASE"/>
    <property type="match status" value="1"/>
</dbReference>
<keyword evidence="9" id="KW-1185">Reference proteome</keyword>
<organism evidence="8 9">
    <name type="scientific">Rhizoctonia solani</name>
    <dbReference type="NCBI Taxonomy" id="456999"/>
    <lineage>
        <taxon>Eukaryota</taxon>
        <taxon>Fungi</taxon>
        <taxon>Dikarya</taxon>
        <taxon>Basidiomycota</taxon>
        <taxon>Agaricomycotina</taxon>
        <taxon>Agaricomycetes</taxon>
        <taxon>Cantharellales</taxon>
        <taxon>Ceratobasidiaceae</taxon>
        <taxon>Rhizoctonia</taxon>
    </lineage>
</organism>
<gene>
    <name evidence="8" type="ORF">RSOLAG22IIIB_04313</name>
</gene>
<dbReference type="InterPro" id="IPR002745">
    <property type="entry name" value="Ptrans_KptA/Tpt1"/>
</dbReference>
<evidence type="ECO:0000313" key="8">
    <source>
        <dbReference type="EMBL" id="CUA70717.1"/>
    </source>
</evidence>